<sequence length="188" mass="21982">MIEQYWNEVFGDFKNPSGKFEIPGFPEPMLSTHFGIRNIIGPTDKPTKQSFKICMFGPLHQQEEATFEELGKAISKGIYWRHQVRHNSEVLPFIKRFLPFVLTLETPHYHFFVRDDENILATAIVGVSESGMFLFNLSVDPDYRKMGLAREIIKKARGAFPEKPLFYWTVHPWLRFDSKVLDYHLLSD</sequence>
<dbReference type="InterPro" id="IPR000182">
    <property type="entry name" value="GNAT_dom"/>
</dbReference>
<organism evidence="2 3">
    <name type="scientific">Peredibacter starrii</name>
    <dbReference type="NCBI Taxonomy" id="28202"/>
    <lineage>
        <taxon>Bacteria</taxon>
        <taxon>Pseudomonadati</taxon>
        <taxon>Bdellovibrionota</taxon>
        <taxon>Bacteriovoracia</taxon>
        <taxon>Bacteriovoracales</taxon>
        <taxon>Bacteriovoracaceae</taxon>
        <taxon>Peredibacter</taxon>
    </lineage>
</organism>
<evidence type="ECO:0000259" key="1">
    <source>
        <dbReference type="PROSITE" id="PS51186"/>
    </source>
</evidence>
<dbReference type="SUPFAM" id="SSF55729">
    <property type="entry name" value="Acyl-CoA N-acyltransferases (Nat)"/>
    <property type="match status" value="1"/>
</dbReference>
<dbReference type="RefSeq" id="WP_321390450.1">
    <property type="nucleotide sequence ID" value="NZ_CP139487.1"/>
</dbReference>
<evidence type="ECO:0000313" key="2">
    <source>
        <dbReference type="EMBL" id="WPU63550.1"/>
    </source>
</evidence>
<accession>A0AAX4HJZ3</accession>
<protein>
    <submittedName>
        <fullName evidence="2">GNAT family N-acetyltransferase</fullName>
        <ecNumber evidence="2">2.3.1.-</ecNumber>
    </submittedName>
</protein>
<gene>
    <name evidence="2" type="ORF">SOO65_12710</name>
</gene>
<dbReference type="EMBL" id="CP139487">
    <property type="protein sequence ID" value="WPU63550.1"/>
    <property type="molecule type" value="Genomic_DNA"/>
</dbReference>
<dbReference type="Pfam" id="PF00583">
    <property type="entry name" value="Acetyltransf_1"/>
    <property type="match status" value="1"/>
</dbReference>
<keyword evidence="2" id="KW-0808">Transferase</keyword>
<name>A0AAX4HJZ3_9BACT</name>
<feature type="domain" description="N-acetyltransferase" evidence="1">
    <location>
        <begin position="65"/>
        <end position="188"/>
    </location>
</feature>
<dbReference type="Gene3D" id="3.40.630.30">
    <property type="match status" value="1"/>
</dbReference>
<dbReference type="AlphaFoldDB" id="A0AAX4HJZ3"/>
<dbReference type="InterPro" id="IPR016181">
    <property type="entry name" value="Acyl_CoA_acyltransferase"/>
</dbReference>
<dbReference type="KEGG" id="psti:SOO65_12710"/>
<keyword evidence="2" id="KW-0012">Acyltransferase</keyword>
<dbReference type="Proteomes" id="UP001324634">
    <property type="component" value="Chromosome"/>
</dbReference>
<dbReference type="GO" id="GO:0016747">
    <property type="term" value="F:acyltransferase activity, transferring groups other than amino-acyl groups"/>
    <property type="evidence" value="ECO:0007669"/>
    <property type="project" value="InterPro"/>
</dbReference>
<reference evidence="2 3" key="1">
    <citation type="submission" date="2023-11" db="EMBL/GenBank/DDBJ databases">
        <title>Peredibacter starrii A3.12.</title>
        <authorList>
            <person name="Mitchell R.J."/>
        </authorList>
    </citation>
    <scope>NUCLEOTIDE SEQUENCE [LARGE SCALE GENOMIC DNA]</scope>
    <source>
        <strain evidence="2 3">A3.12</strain>
    </source>
</reference>
<dbReference type="CDD" id="cd04301">
    <property type="entry name" value="NAT_SF"/>
    <property type="match status" value="1"/>
</dbReference>
<keyword evidence="3" id="KW-1185">Reference proteome</keyword>
<proteinExistence type="predicted"/>
<dbReference type="EC" id="2.3.1.-" evidence="2"/>
<dbReference type="PROSITE" id="PS51186">
    <property type="entry name" value="GNAT"/>
    <property type="match status" value="1"/>
</dbReference>
<evidence type="ECO:0000313" key="3">
    <source>
        <dbReference type="Proteomes" id="UP001324634"/>
    </source>
</evidence>